<feature type="compositionally biased region" description="Polar residues" evidence="1">
    <location>
        <begin position="309"/>
        <end position="318"/>
    </location>
</feature>
<accession>A0A1R0GTX4</accession>
<keyword evidence="3" id="KW-1185">Reference proteome</keyword>
<evidence type="ECO:0000313" key="2">
    <source>
        <dbReference type="EMBL" id="OLY80346.1"/>
    </source>
</evidence>
<name>A0A1R0GTX4_9FUNG</name>
<evidence type="ECO:0000313" key="3">
    <source>
        <dbReference type="Proteomes" id="UP000187455"/>
    </source>
</evidence>
<dbReference type="OrthoDB" id="5545891at2759"/>
<dbReference type="AlphaFoldDB" id="A0A1R0GTX4"/>
<feature type="region of interest" description="Disordered" evidence="1">
    <location>
        <begin position="264"/>
        <end position="318"/>
    </location>
</feature>
<gene>
    <name evidence="2" type="ORF">AYI68_g5560</name>
</gene>
<comment type="caution">
    <text evidence="2">The sequence shown here is derived from an EMBL/GenBank/DDBJ whole genome shotgun (WGS) entry which is preliminary data.</text>
</comment>
<dbReference type="Proteomes" id="UP000187455">
    <property type="component" value="Unassembled WGS sequence"/>
</dbReference>
<dbReference type="EMBL" id="LSSL01003561">
    <property type="protein sequence ID" value="OLY80346.1"/>
    <property type="molecule type" value="Genomic_DNA"/>
</dbReference>
<protein>
    <submittedName>
        <fullName evidence="2">Uncharacterized protein</fullName>
    </submittedName>
</protein>
<organism evidence="2 3">
    <name type="scientific">Smittium mucronatum</name>
    <dbReference type="NCBI Taxonomy" id="133383"/>
    <lineage>
        <taxon>Eukaryota</taxon>
        <taxon>Fungi</taxon>
        <taxon>Fungi incertae sedis</taxon>
        <taxon>Zoopagomycota</taxon>
        <taxon>Kickxellomycotina</taxon>
        <taxon>Harpellomycetes</taxon>
        <taxon>Harpellales</taxon>
        <taxon>Legeriomycetaceae</taxon>
        <taxon>Smittium</taxon>
    </lineage>
</organism>
<evidence type="ECO:0000256" key="1">
    <source>
        <dbReference type="SAM" id="MobiDB-lite"/>
    </source>
</evidence>
<reference evidence="2 3" key="1">
    <citation type="journal article" date="2016" name="Mol. Biol. Evol.">
        <title>Genome-Wide Survey of Gut Fungi (Harpellales) Reveals the First Horizontally Transferred Ubiquitin Gene from a Mosquito Host.</title>
        <authorList>
            <person name="Wang Y."/>
            <person name="White M.M."/>
            <person name="Kvist S."/>
            <person name="Moncalvo J.M."/>
        </authorList>
    </citation>
    <scope>NUCLEOTIDE SEQUENCE [LARGE SCALE GENOMIC DNA]</scope>
    <source>
        <strain evidence="2 3">ALG-7-W6</strain>
    </source>
</reference>
<sequence length="414" mass="47659">MYLSTHYTSNRRYIKCYHHLGCEVRLRDILIIFSFANVLYQHKRFSFLNILFKYLKQFTISEDKNDNLNELTALVRKLIRKREPQLEEEGPFNIPKVPITELSVYAELSEALPSIEKKFFRTPLSDEDRKTALYKCLKTCYMFYFPPPLNESEPNAVKKLYSTLYAIQTALTQATITIDYYEHRKIQDNPGIIVTDDPDITFAKIMRILLFDIATSVTQNRLYNRHKGMELPRRVKHIRNRHKSSDGPGCLQFISCKSSADITPAAEQEEVNQGSEDHSNEGSIGPAAKTRHRGSTATKLETYALTGPEKTQFTSRGSEFQNLNPEIDMLHDTQEGLSHFFRPTKFIYANPGMQEMQEIPSIPTERMGQIQGNVGFSKPIRFADPWETKEVCTKNTALVYFKLSELGSLAKKVK</sequence>
<proteinExistence type="predicted"/>